<sequence>MLCRMWSVGLCVALLASSVAAGEPDARQAALTSEQLDALVAQGVGQPFQPVVTDEEFLRRISLDLAGRQPTAEELQAFLASSQPNKRGQAIDQLLARPEFGETWANYWSDTIAFRTPPPELTFLNYVPFETWLAQRLNENAGWDKIVQEILSATGKVKDNPPVTFVAYHEGHPQRLATETARIFMSLQVGCAQCHDHPFDDWKREQFHELAAYFARASVKFPWNEGAETEVKDKGKGEYTMPNVSDPTKKGTEMTPAFLTGAKFDKGKSDVERRTELAKLVASADNPWFAKAYTNRIWARLMGRGFYEPVDDFGPAVAPVLTDVHDALSADFQASGFDVKRLFRLVLNTQAYQQRLPSQPSVANEPFAAATTAKLRGDEVFDSLVTAIALPNVTPPKMEPTKEIRFPPPPKSTRDLVSEAFGFDPSARAVDVSRTLQQAMLLMNNDQLQKQVDARPESGTMLAKLLAEEADDAKAVERLFLSVLARRPTEKERTIALEHASSIGSRGAAFEDLLWSLINSAEFTTKR</sequence>
<evidence type="ECO:0000259" key="3">
    <source>
        <dbReference type="Pfam" id="PF07587"/>
    </source>
</evidence>
<dbReference type="PANTHER" id="PTHR35889">
    <property type="entry name" value="CYCLOINULO-OLIGOSACCHARIDE FRUCTANOTRANSFERASE-RELATED"/>
    <property type="match status" value="1"/>
</dbReference>
<feature type="domain" description="DUF1553" evidence="3">
    <location>
        <begin position="273"/>
        <end position="498"/>
    </location>
</feature>
<evidence type="ECO:0000313" key="4">
    <source>
        <dbReference type="EMBL" id="HEN15488.1"/>
    </source>
</evidence>
<evidence type="ECO:0000256" key="1">
    <source>
        <dbReference type="SAM" id="SignalP"/>
    </source>
</evidence>
<dbReference type="Pfam" id="PF07583">
    <property type="entry name" value="PSCyt2"/>
    <property type="match status" value="1"/>
</dbReference>
<keyword evidence="1" id="KW-0732">Signal</keyword>
<feature type="chain" id="PRO_5028323867" evidence="1">
    <location>
        <begin position="22"/>
        <end position="527"/>
    </location>
</feature>
<dbReference type="EMBL" id="DSOK01000245">
    <property type="protein sequence ID" value="HEN15488.1"/>
    <property type="molecule type" value="Genomic_DNA"/>
</dbReference>
<dbReference type="AlphaFoldDB" id="A0A7C2NUY9"/>
<feature type="signal peptide" evidence="1">
    <location>
        <begin position="1"/>
        <end position="21"/>
    </location>
</feature>
<proteinExistence type="predicted"/>
<feature type="domain" description="DUF1549" evidence="2">
    <location>
        <begin position="46"/>
        <end position="217"/>
    </location>
</feature>
<protein>
    <submittedName>
        <fullName evidence="4">DUF1549 domain-containing protein</fullName>
    </submittedName>
</protein>
<dbReference type="PANTHER" id="PTHR35889:SF3">
    <property type="entry name" value="F-BOX DOMAIN-CONTAINING PROTEIN"/>
    <property type="match status" value="1"/>
</dbReference>
<gene>
    <name evidence="4" type="ORF">ENQ76_08485</name>
</gene>
<evidence type="ECO:0000259" key="2">
    <source>
        <dbReference type="Pfam" id="PF07583"/>
    </source>
</evidence>
<comment type="caution">
    <text evidence="4">The sequence shown here is derived from an EMBL/GenBank/DDBJ whole genome shotgun (WGS) entry which is preliminary data.</text>
</comment>
<accession>A0A7C2NUY9</accession>
<dbReference type="InterPro" id="IPR011444">
    <property type="entry name" value="DUF1549"/>
</dbReference>
<dbReference type="Pfam" id="PF07587">
    <property type="entry name" value="PSD1"/>
    <property type="match status" value="1"/>
</dbReference>
<reference evidence="4" key="1">
    <citation type="journal article" date="2020" name="mSystems">
        <title>Genome- and Community-Level Interaction Insights into Carbon Utilization and Element Cycling Functions of Hydrothermarchaeota in Hydrothermal Sediment.</title>
        <authorList>
            <person name="Zhou Z."/>
            <person name="Liu Y."/>
            <person name="Xu W."/>
            <person name="Pan J."/>
            <person name="Luo Z.H."/>
            <person name="Li M."/>
        </authorList>
    </citation>
    <scope>NUCLEOTIDE SEQUENCE [LARGE SCALE GENOMIC DNA]</scope>
    <source>
        <strain evidence="4">SpSt-339</strain>
    </source>
</reference>
<organism evidence="4">
    <name type="scientific">Schlesneria paludicola</name>
    <dbReference type="NCBI Taxonomy" id="360056"/>
    <lineage>
        <taxon>Bacteria</taxon>
        <taxon>Pseudomonadati</taxon>
        <taxon>Planctomycetota</taxon>
        <taxon>Planctomycetia</taxon>
        <taxon>Planctomycetales</taxon>
        <taxon>Planctomycetaceae</taxon>
        <taxon>Schlesneria</taxon>
    </lineage>
</organism>
<name>A0A7C2NUY9_9PLAN</name>
<dbReference type="InterPro" id="IPR022655">
    <property type="entry name" value="DUF1553"/>
</dbReference>